<dbReference type="PROSITE" id="PS50005">
    <property type="entry name" value="TPR"/>
    <property type="match status" value="1"/>
</dbReference>
<evidence type="ECO:0008006" key="5">
    <source>
        <dbReference type="Google" id="ProtNLM"/>
    </source>
</evidence>
<dbReference type="PANTHER" id="PTHR46050:SF7">
    <property type="entry name" value="TETRATRICOPEPTIDE REPEAT (TPR)-LIKE SUPERFAMILY PROTEIN"/>
    <property type="match status" value="1"/>
</dbReference>
<dbReference type="PANTHER" id="PTHR46050">
    <property type="entry name" value="TPR REPEAT-CONTAINING THIOREDOXIN"/>
    <property type="match status" value="1"/>
</dbReference>
<dbReference type="InterPro" id="IPR044534">
    <property type="entry name" value="TTL1-4"/>
</dbReference>
<feature type="compositionally biased region" description="Basic and acidic residues" evidence="2">
    <location>
        <begin position="128"/>
        <end position="155"/>
    </location>
</feature>
<evidence type="ECO:0000313" key="3">
    <source>
        <dbReference type="EMBL" id="KAG0494246.1"/>
    </source>
</evidence>
<dbReference type="InterPro" id="IPR011990">
    <property type="entry name" value="TPR-like_helical_dom_sf"/>
</dbReference>
<keyword evidence="1" id="KW-0802">TPR repeat</keyword>
<proteinExistence type="predicted"/>
<dbReference type="SMART" id="SM00028">
    <property type="entry name" value="TPR"/>
    <property type="match status" value="2"/>
</dbReference>
<dbReference type="SUPFAM" id="SSF48452">
    <property type="entry name" value="TPR-like"/>
    <property type="match status" value="1"/>
</dbReference>
<dbReference type="Pfam" id="PF13414">
    <property type="entry name" value="TPR_11"/>
    <property type="match status" value="1"/>
</dbReference>
<organism evidence="3 4">
    <name type="scientific">Vanilla planifolia</name>
    <name type="common">Vanilla</name>
    <dbReference type="NCBI Taxonomy" id="51239"/>
    <lineage>
        <taxon>Eukaryota</taxon>
        <taxon>Viridiplantae</taxon>
        <taxon>Streptophyta</taxon>
        <taxon>Embryophyta</taxon>
        <taxon>Tracheophyta</taxon>
        <taxon>Spermatophyta</taxon>
        <taxon>Magnoliopsida</taxon>
        <taxon>Liliopsida</taxon>
        <taxon>Asparagales</taxon>
        <taxon>Orchidaceae</taxon>
        <taxon>Vanilloideae</taxon>
        <taxon>Vanilleae</taxon>
        <taxon>Vanilla</taxon>
    </lineage>
</organism>
<reference evidence="3 4" key="1">
    <citation type="journal article" date="2020" name="Nat. Food">
        <title>A phased Vanilla planifolia genome enables genetic improvement of flavour and production.</title>
        <authorList>
            <person name="Hasing T."/>
            <person name="Tang H."/>
            <person name="Brym M."/>
            <person name="Khazi F."/>
            <person name="Huang T."/>
            <person name="Chambers A.H."/>
        </authorList>
    </citation>
    <scope>NUCLEOTIDE SEQUENCE [LARGE SCALE GENOMIC DNA]</scope>
    <source>
        <tissue evidence="3">Leaf</tissue>
    </source>
</reference>
<comment type="caution">
    <text evidence="3">The sequence shown here is derived from an EMBL/GenBank/DDBJ whole genome shotgun (WGS) entry which is preliminary data.</text>
</comment>
<dbReference type="Proteomes" id="UP000639772">
    <property type="component" value="Unassembled WGS sequence"/>
</dbReference>
<gene>
    <name evidence="3" type="ORF">HPP92_005240</name>
</gene>
<evidence type="ECO:0000256" key="1">
    <source>
        <dbReference type="PROSITE-ProRule" id="PRU00339"/>
    </source>
</evidence>
<dbReference type="Gene3D" id="1.25.40.10">
    <property type="entry name" value="Tetratricopeptide repeat domain"/>
    <property type="match status" value="1"/>
</dbReference>
<accession>A0A835VF70</accession>
<feature type="region of interest" description="Disordered" evidence="2">
    <location>
        <begin position="123"/>
        <end position="155"/>
    </location>
</feature>
<evidence type="ECO:0000256" key="2">
    <source>
        <dbReference type="SAM" id="MobiDB-lite"/>
    </source>
</evidence>
<name>A0A835VF70_VANPL</name>
<dbReference type="AlphaFoldDB" id="A0A835VF70"/>
<sequence>MLRLALLVLPPAPGVFTNRLNPTPKGGTVFHPGEGPASAFRLPVVKNPRKRFPNRVTQLTESRFSPGAHAGQWPVRRARKHGFRFPEGQGKQQPCESFFRQCHGIQQPRQHKRRPGVHEFISQAPACETKKTNAGHGKESNTARKRTDPEELKKNGNEEYIKGRFAEALDFYNRAIALNPEKASYRSNKAAALVGLGRLLEAVGEYKEALRINPSLFPSSSSIGCLISQPRRSREGSQPLQAIWERR</sequence>
<dbReference type="OrthoDB" id="2335338at2759"/>
<dbReference type="EMBL" id="JADCNM010000002">
    <property type="protein sequence ID" value="KAG0494246.1"/>
    <property type="molecule type" value="Genomic_DNA"/>
</dbReference>
<protein>
    <recommendedName>
        <fullName evidence="5">Tetratricopeptide repeat protein</fullName>
    </recommendedName>
</protein>
<dbReference type="GO" id="GO:0005737">
    <property type="term" value="C:cytoplasm"/>
    <property type="evidence" value="ECO:0007669"/>
    <property type="project" value="TreeGrafter"/>
</dbReference>
<feature type="repeat" description="TPR" evidence="1">
    <location>
        <begin position="149"/>
        <end position="182"/>
    </location>
</feature>
<dbReference type="InterPro" id="IPR019734">
    <property type="entry name" value="TPR_rpt"/>
</dbReference>
<evidence type="ECO:0000313" key="4">
    <source>
        <dbReference type="Proteomes" id="UP000639772"/>
    </source>
</evidence>